<keyword evidence="6" id="KW-1185">Reference proteome</keyword>
<feature type="binding site" evidence="4">
    <location>
        <position position="66"/>
    </location>
    <ligand>
        <name>substrate</name>
    </ligand>
</feature>
<evidence type="ECO:0000256" key="1">
    <source>
        <dbReference type="ARBA" id="ARBA00008532"/>
    </source>
</evidence>
<evidence type="ECO:0000256" key="3">
    <source>
        <dbReference type="PIRSR" id="PIRSR633199-1"/>
    </source>
</evidence>
<feature type="binding site" evidence="4">
    <location>
        <position position="138"/>
    </location>
    <ligand>
        <name>substrate</name>
    </ligand>
</feature>
<feature type="active site" description="Nucleophile" evidence="3">
    <location>
        <position position="256"/>
    </location>
</feature>
<evidence type="ECO:0000256" key="4">
    <source>
        <dbReference type="PIRSR" id="PIRSR633199-2"/>
    </source>
</evidence>
<dbReference type="RefSeq" id="WP_189634474.1">
    <property type="nucleotide sequence ID" value="NZ_BMYQ01000009.1"/>
</dbReference>
<reference evidence="5" key="2">
    <citation type="submission" date="2020-09" db="EMBL/GenBank/DDBJ databases">
        <authorList>
            <person name="Sun Q."/>
            <person name="Kim S."/>
        </authorList>
    </citation>
    <scope>NUCLEOTIDE SEQUENCE</scope>
    <source>
        <strain evidence="5">KCTC 23714</strain>
    </source>
</reference>
<dbReference type="EMBL" id="BMYQ01000009">
    <property type="protein sequence ID" value="GGW37672.1"/>
    <property type="molecule type" value="Genomic_DNA"/>
</dbReference>
<dbReference type="GO" id="GO:0045429">
    <property type="term" value="P:positive regulation of nitric oxide biosynthetic process"/>
    <property type="evidence" value="ECO:0007669"/>
    <property type="project" value="TreeGrafter"/>
</dbReference>
<comment type="similarity">
    <text evidence="1">Belongs to the DDAH family.</text>
</comment>
<dbReference type="Pfam" id="PF02274">
    <property type="entry name" value="ADI"/>
    <property type="match status" value="1"/>
</dbReference>
<feature type="binding site" evidence="4">
    <location>
        <position position="24"/>
    </location>
    <ligand>
        <name>substrate</name>
    </ligand>
</feature>
<dbReference type="Proteomes" id="UP000628984">
    <property type="component" value="Unassembled WGS sequence"/>
</dbReference>
<keyword evidence="2" id="KW-0378">Hydrolase</keyword>
<feature type="binding site" evidence="4">
    <location>
        <position position="91"/>
    </location>
    <ligand>
        <name>substrate</name>
    </ligand>
</feature>
<gene>
    <name evidence="5" type="ORF">GCM10011452_27650</name>
</gene>
<feature type="binding site" evidence="4">
    <location>
        <begin position="71"/>
        <end position="72"/>
    </location>
    <ligand>
        <name>substrate</name>
    </ligand>
</feature>
<name>A0A918IY60_9RHOB</name>
<proteinExistence type="inferred from homology"/>
<evidence type="ECO:0000313" key="6">
    <source>
        <dbReference type="Proteomes" id="UP000628984"/>
    </source>
</evidence>
<dbReference type="PANTHER" id="PTHR12737:SF9">
    <property type="entry name" value="DIMETHYLARGININASE"/>
    <property type="match status" value="1"/>
</dbReference>
<feature type="active site" description="Proton donor" evidence="3">
    <location>
        <position position="169"/>
    </location>
</feature>
<dbReference type="GO" id="GO:0000052">
    <property type="term" value="P:citrulline metabolic process"/>
    <property type="evidence" value="ECO:0007669"/>
    <property type="project" value="TreeGrafter"/>
</dbReference>
<sequence length="265" mass="28420">MSDRSYRFSHAITRKPSASIVAGLRAVDTGAPDLQLMLAHHAAYVATLRDTGATVIELEPLEAYPDSVFVEDTALCLPKGAVVMRPGAPSRLGEAAEMAPHLEALYGEVRRISGTDSFIEGGDILMTESEILVGRSARTNAVGIAELARLTADWGEVVREVHTPPGVLHFKTDCSLLDAETILSTVRLSSSGCFKGYRLIDVAEGEEAAANTIRFNDLVLMPAGFPRTRDRLLAAGYTVREIGNSECAKLDGGMSCLSLRFTPKA</sequence>
<dbReference type="SUPFAM" id="SSF55909">
    <property type="entry name" value="Pentein"/>
    <property type="match status" value="1"/>
</dbReference>
<protein>
    <submittedName>
        <fullName evidence="5">NG,NG-dimethylarginine dimethylaminohydrolase (Dimethylargininase) protein</fullName>
    </submittedName>
</protein>
<dbReference type="PANTHER" id="PTHR12737">
    <property type="entry name" value="DIMETHYLARGININE DIMETHYLAMINOHYDROLASE"/>
    <property type="match status" value="1"/>
</dbReference>
<dbReference type="AlphaFoldDB" id="A0A918IY60"/>
<accession>A0A918IY60</accession>
<evidence type="ECO:0000256" key="2">
    <source>
        <dbReference type="ARBA" id="ARBA00022801"/>
    </source>
</evidence>
<dbReference type="GO" id="GO:0006525">
    <property type="term" value="P:arginine metabolic process"/>
    <property type="evidence" value="ECO:0007669"/>
    <property type="project" value="TreeGrafter"/>
</dbReference>
<feature type="binding site" evidence="4">
    <location>
        <position position="250"/>
    </location>
    <ligand>
        <name>substrate</name>
    </ligand>
</feature>
<dbReference type="InterPro" id="IPR033199">
    <property type="entry name" value="DDAH-like"/>
</dbReference>
<comment type="caution">
    <text evidence="5">The sequence shown here is derived from an EMBL/GenBank/DDBJ whole genome shotgun (WGS) entry which is preliminary data.</text>
</comment>
<dbReference type="Gene3D" id="3.75.10.10">
    <property type="entry name" value="L-arginine/glycine Amidinotransferase, Chain A"/>
    <property type="match status" value="1"/>
</dbReference>
<dbReference type="GO" id="GO:0016597">
    <property type="term" value="F:amino acid binding"/>
    <property type="evidence" value="ECO:0007669"/>
    <property type="project" value="TreeGrafter"/>
</dbReference>
<reference evidence="5" key="1">
    <citation type="journal article" date="2014" name="Int. J. Syst. Evol. Microbiol.">
        <title>Complete genome sequence of Corynebacterium casei LMG S-19264T (=DSM 44701T), isolated from a smear-ripened cheese.</title>
        <authorList>
            <consortium name="US DOE Joint Genome Institute (JGI-PGF)"/>
            <person name="Walter F."/>
            <person name="Albersmeier A."/>
            <person name="Kalinowski J."/>
            <person name="Ruckert C."/>
        </authorList>
    </citation>
    <scope>NUCLEOTIDE SEQUENCE</scope>
    <source>
        <strain evidence="5">KCTC 23714</strain>
    </source>
</reference>
<organism evidence="5 6">
    <name type="scientific">Gemmobacter lanyuensis</name>
    <dbReference type="NCBI Taxonomy" id="1054497"/>
    <lineage>
        <taxon>Bacteria</taxon>
        <taxon>Pseudomonadati</taxon>
        <taxon>Pseudomonadota</taxon>
        <taxon>Alphaproteobacteria</taxon>
        <taxon>Rhodobacterales</taxon>
        <taxon>Paracoccaceae</taxon>
        <taxon>Gemmobacter</taxon>
    </lineage>
</organism>
<evidence type="ECO:0000313" key="5">
    <source>
        <dbReference type="EMBL" id="GGW37672.1"/>
    </source>
</evidence>
<dbReference type="GO" id="GO:0016403">
    <property type="term" value="F:dimethylargininase activity"/>
    <property type="evidence" value="ECO:0007669"/>
    <property type="project" value="TreeGrafter"/>
</dbReference>